<dbReference type="OrthoDB" id="4086179at2"/>
<name>A0A543PIE5_9ACTN</name>
<keyword evidence="2" id="KW-1185">Reference proteome</keyword>
<gene>
    <name evidence="1" type="ORF">FHU33_3286</name>
</gene>
<comment type="caution">
    <text evidence="1">The sequence shown here is derived from an EMBL/GenBank/DDBJ whole genome shotgun (WGS) entry which is preliminary data.</text>
</comment>
<proteinExistence type="predicted"/>
<evidence type="ECO:0000313" key="1">
    <source>
        <dbReference type="EMBL" id="TQN43819.1"/>
    </source>
</evidence>
<evidence type="ECO:0000313" key="2">
    <source>
        <dbReference type="Proteomes" id="UP000319865"/>
    </source>
</evidence>
<accession>A0A543PIE5</accession>
<protein>
    <submittedName>
        <fullName evidence="1">Uncharacterized protein</fullName>
    </submittedName>
</protein>
<sequence length="252" mass="27456">MTTGDALVVEAQRFATDLTATVRAVVGDHVEAFRARALHHPGLDHVSVHQEPRTGIPLTVDGAPLLNLTAEYYCVWDSPGQFLAVDESAVKVYAGAKAAGEPLFRYEYTRGTTGDVPRAHVQIHGHRDALAFVMTRAGSGSPRGQQLAGRVAQGTAVPRMSDLHFPVGGTRFRPCLEDVLDMLVRELGVDHAHAWRDALADGRERWRRMQTAAVVRDAPVEAIAALTALGYDIQLRDGTVAPQGNRDRLREL</sequence>
<dbReference type="Proteomes" id="UP000319865">
    <property type="component" value="Unassembled WGS sequence"/>
</dbReference>
<organism evidence="1 2">
    <name type="scientific">Blastococcus colisei</name>
    <dbReference type="NCBI Taxonomy" id="1564162"/>
    <lineage>
        <taxon>Bacteria</taxon>
        <taxon>Bacillati</taxon>
        <taxon>Actinomycetota</taxon>
        <taxon>Actinomycetes</taxon>
        <taxon>Geodermatophilales</taxon>
        <taxon>Geodermatophilaceae</taxon>
        <taxon>Blastococcus</taxon>
    </lineage>
</organism>
<dbReference type="AlphaFoldDB" id="A0A543PIE5"/>
<dbReference type="RefSeq" id="WP_142026265.1">
    <property type="nucleotide sequence ID" value="NZ_VFQE01000001.1"/>
</dbReference>
<dbReference type="EMBL" id="VFQE01000001">
    <property type="protein sequence ID" value="TQN43819.1"/>
    <property type="molecule type" value="Genomic_DNA"/>
</dbReference>
<reference evidence="1 2" key="1">
    <citation type="submission" date="2019-06" db="EMBL/GenBank/DDBJ databases">
        <title>Sequencing the genomes of 1000 actinobacteria strains.</title>
        <authorList>
            <person name="Klenk H.-P."/>
        </authorList>
    </citation>
    <scope>NUCLEOTIDE SEQUENCE [LARGE SCALE GENOMIC DNA]</scope>
    <source>
        <strain evidence="1 2">DSM 46837</strain>
    </source>
</reference>